<dbReference type="InterPro" id="IPR037284">
    <property type="entry name" value="SUF_FeS_clus_asmbl_SufBD_sf"/>
</dbReference>
<dbReference type="SUPFAM" id="SSF55608">
    <property type="entry name" value="Homing endonucleases"/>
    <property type="match status" value="1"/>
</dbReference>
<comment type="similarity">
    <text evidence="3">Belongs to the iron-sulfur cluster assembly SufBD family.</text>
</comment>
<dbReference type="InterPro" id="IPR027434">
    <property type="entry name" value="Homing_endonucl"/>
</dbReference>
<dbReference type="PROSITE" id="PS50819">
    <property type="entry name" value="INTEIN_ENDONUCLEASE"/>
    <property type="match status" value="1"/>
</dbReference>
<evidence type="ECO:0000259" key="4">
    <source>
        <dbReference type="PROSITE" id="PS50819"/>
    </source>
</evidence>
<dbReference type="EMBL" id="AUZZ01009372">
    <property type="protein sequence ID" value="EQD33784.1"/>
    <property type="molecule type" value="Genomic_DNA"/>
</dbReference>
<dbReference type="PANTHER" id="PTHR30508:SF1">
    <property type="entry name" value="UPF0051 PROTEIN ABCI8, CHLOROPLASTIC-RELATED"/>
    <property type="match status" value="1"/>
</dbReference>
<organism evidence="5">
    <name type="scientific">mine drainage metagenome</name>
    <dbReference type="NCBI Taxonomy" id="410659"/>
    <lineage>
        <taxon>unclassified sequences</taxon>
        <taxon>metagenomes</taxon>
        <taxon>ecological metagenomes</taxon>
    </lineage>
</organism>
<evidence type="ECO:0000256" key="1">
    <source>
        <dbReference type="ARBA" id="ARBA00022813"/>
    </source>
</evidence>
<evidence type="ECO:0000313" key="5">
    <source>
        <dbReference type="EMBL" id="EQD33784.1"/>
    </source>
</evidence>
<dbReference type="SUPFAM" id="SSF101960">
    <property type="entry name" value="Stabilizer of iron transporter SufD"/>
    <property type="match status" value="1"/>
</dbReference>
<keyword evidence="2" id="KW-0651">Protein splicing</keyword>
<dbReference type="SUPFAM" id="SSF51294">
    <property type="entry name" value="Hedgehog/intein (Hint) domain"/>
    <property type="match status" value="1"/>
</dbReference>
<dbReference type="InterPro" id="IPR004042">
    <property type="entry name" value="Intein_endonuc_central"/>
</dbReference>
<dbReference type="InterPro" id="IPR030934">
    <property type="entry name" value="Intein_C"/>
</dbReference>
<sequence>MLVKRKARFSWKPEVSTKALLNAEPEFIKAEDLEVGDFIVYVAPTSSKDNQEFDEAALKILGLYLAEGSVTSNKALRGIKSISFSFGKSKKEKKLAIGLNSLIHKKGWKSSIFKSKGGYYTVSSYAKGLISLCEDNCGKGARSKLLSSKVMELPPERQKVLLDAYWDGDGSVYIRNGKRLMRASTASRLLAYQLQEVLARNGIFANLNVRPGSEDIILGRKIKRGDQYIIEYTEERGMGEVRRKGNQFLVPIKQIKRHSFNGLVYNFSVEKDESYLVKGFAVHNCTAPIYISSSLHSAVVELIAHKDAHIRYVTIQNWSKNVYNLVTQRAFAYENAYVEWIDGNIGSKINMKYPSVYLKGEGAKGEILSIAVAGDKQVQDSGGKVLHLASNTTSKIISKSVSKGTGITTYRGLVYVGKDAANVKSAVRCDALLLDEISKTNTYPYMELHREDAHITHEATVGKIGEEELFYLMSRGLSEEEAMTTIVLGFIDPLAKALPLEYSIELKRLIKLDTSNSIG</sequence>
<dbReference type="InterPro" id="IPR000825">
    <property type="entry name" value="SUF_FeS_clus_asmbl_SufBD_core"/>
</dbReference>
<keyword evidence="1" id="KW-0068">Autocatalytic cleavage</keyword>
<dbReference type="AlphaFoldDB" id="T0ZYI6"/>
<dbReference type="GO" id="GO:0016226">
    <property type="term" value="P:iron-sulfur cluster assembly"/>
    <property type="evidence" value="ECO:0007669"/>
    <property type="project" value="InterPro"/>
</dbReference>
<proteinExistence type="inferred from homology"/>
<dbReference type="GO" id="GO:0016539">
    <property type="term" value="P:intein-mediated protein splicing"/>
    <property type="evidence" value="ECO:0007669"/>
    <property type="project" value="InterPro"/>
</dbReference>
<dbReference type="InterPro" id="IPR036844">
    <property type="entry name" value="Hint_dom_sf"/>
</dbReference>
<dbReference type="Pfam" id="PF01458">
    <property type="entry name" value="SUFBD_core"/>
    <property type="match status" value="1"/>
</dbReference>
<protein>
    <submittedName>
        <fullName evidence="5">SUF system FeS cluster assembly, SufBD</fullName>
    </submittedName>
</protein>
<dbReference type="SMART" id="SM00305">
    <property type="entry name" value="HintC"/>
    <property type="match status" value="1"/>
</dbReference>
<dbReference type="PRINTS" id="PR00379">
    <property type="entry name" value="INTEIN"/>
</dbReference>
<evidence type="ECO:0000256" key="3">
    <source>
        <dbReference type="ARBA" id="ARBA00043967"/>
    </source>
</evidence>
<dbReference type="PANTHER" id="PTHR30508">
    <property type="entry name" value="FES CLUSTER ASSEMBLY PROTEIN SUF"/>
    <property type="match status" value="1"/>
</dbReference>
<dbReference type="PROSITE" id="PS50818">
    <property type="entry name" value="INTEIN_C_TER"/>
    <property type="match status" value="1"/>
</dbReference>
<dbReference type="InterPro" id="IPR055346">
    <property type="entry name" value="Fe-S_cluster_assembly_SufBD"/>
</dbReference>
<name>T0ZYI6_9ZZZZ</name>
<dbReference type="InterPro" id="IPR003586">
    <property type="entry name" value="Hint_dom_C"/>
</dbReference>
<evidence type="ECO:0000256" key="2">
    <source>
        <dbReference type="ARBA" id="ARBA00023000"/>
    </source>
</evidence>
<reference evidence="5" key="2">
    <citation type="journal article" date="2014" name="ISME J.">
        <title>Microbial stratification in low pH oxic and suboxic macroscopic growths along an acid mine drainage.</title>
        <authorList>
            <person name="Mendez-Garcia C."/>
            <person name="Mesa V."/>
            <person name="Sprenger R.R."/>
            <person name="Richter M."/>
            <person name="Diez M.S."/>
            <person name="Solano J."/>
            <person name="Bargiela R."/>
            <person name="Golyshina O.V."/>
            <person name="Manteca A."/>
            <person name="Ramos J.L."/>
            <person name="Gallego J.R."/>
            <person name="Llorente I."/>
            <person name="Martins Dos Santos V.A."/>
            <person name="Jensen O.N."/>
            <person name="Pelaez A.I."/>
            <person name="Sanchez J."/>
            <person name="Ferrer M."/>
        </authorList>
    </citation>
    <scope>NUCLEOTIDE SEQUENCE</scope>
</reference>
<comment type="caution">
    <text evidence="5">The sequence shown here is derived from an EMBL/GenBank/DDBJ whole genome shotgun (WGS) entry which is preliminary data.</text>
</comment>
<dbReference type="Gene3D" id="3.10.28.10">
    <property type="entry name" value="Homing endonucleases"/>
    <property type="match status" value="1"/>
</dbReference>
<dbReference type="Pfam" id="PF14528">
    <property type="entry name" value="LAGLIDADG_3"/>
    <property type="match status" value="1"/>
</dbReference>
<dbReference type="GO" id="GO:0004519">
    <property type="term" value="F:endonuclease activity"/>
    <property type="evidence" value="ECO:0007669"/>
    <property type="project" value="InterPro"/>
</dbReference>
<dbReference type="InterPro" id="IPR004860">
    <property type="entry name" value="LAGLIDADG_dom"/>
</dbReference>
<dbReference type="InterPro" id="IPR006142">
    <property type="entry name" value="INTEIN"/>
</dbReference>
<dbReference type="NCBIfam" id="TIGR01443">
    <property type="entry name" value="intein_Cterm"/>
    <property type="match status" value="1"/>
</dbReference>
<feature type="domain" description="DOD-type homing endonuclease" evidence="4">
    <location>
        <begin position="60"/>
        <end position="203"/>
    </location>
</feature>
<reference evidence="5" key="1">
    <citation type="submission" date="2013-08" db="EMBL/GenBank/DDBJ databases">
        <authorList>
            <person name="Mendez C."/>
            <person name="Richter M."/>
            <person name="Ferrer M."/>
            <person name="Sanchez J."/>
        </authorList>
    </citation>
    <scope>NUCLEOTIDE SEQUENCE</scope>
</reference>
<gene>
    <name evidence="5" type="ORF">B2A_12977</name>
</gene>
<accession>T0ZYI6</accession>